<dbReference type="EMBL" id="AP021853">
    <property type="protein sequence ID" value="BBN98524.1"/>
    <property type="molecule type" value="Genomic_DNA"/>
</dbReference>
<comment type="similarity">
    <text evidence="1">Belongs to the UPF0236 family.</text>
</comment>
<evidence type="ECO:0008006" key="4">
    <source>
        <dbReference type="Google" id="ProtNLM"/>
    </source>
</evidence>
<dbReference type="Pfam" id="PF06782">
    <property type="entry name" value="UPF0236"/>
    <property type="match status" value="1"/>
</dbReference>
<accession>A0A5K7WXV7</accession>
<protein>
    <recommendedName>
        <fullName evidence="4">ISLre2 family transposase</fullName>
    </recommendedName>
</protein>
<dbReference type="NCBIfam" id="NF033529">
    <property type="entry name" value="transpos_ISLre2"/>
    <property type="match status" value="1"/>
</dbReference>
<dbReference type="Proteomes" id="UP000326951">
    <property type="component" value="Chromosome"/>
</dbReference>
<sequence length="486" mass="56302">MYTDQGEYIRNRGLLSMDSIKDLLEIWKNQTSLLAFEEEATAYMYQFMRRSVEQVFSLLDQAITREKQAEGWKVDSHKDQRILQFLFGPVTLYHTRMINPEGHACYPLDDLLRLRKHMRYSPNVEYETATLASRMTCREVVKTLATWTQVQMSHTTVMRCVRAVGEAQEKQDQELVIQAENGELDGKRQPNFLFAEADGTFVRGLKKRQHIEIKHFILYEGWVKNGKRRLLKEPYAVMTSKGLDTFWEQVGAAVEQRYRLWQTQVVANSDGGVGYDEAHFKDAFCGSHKRIWVQLDAFHVAQSLIRSLHGDKAWITRIQQAIQRKDRTEVILLLDTYESNLDEDERIKQVEKVKQYLIGHWDRLFDWREIMAKETLPENAGRLGAMESNQRHLTFRMKKRGMHWGESEEGMVKVIQGIRNGTLKAAYLSSFIPTKRDERIIKKMIRIASLLKEPTVPSIGAHRGRIGTNASSSSAVGKLNKVLTFA</sequence>
<evidence type="ECO:0000313" key="3">
    <source>
        <dbReference type="Proteomes" id="UP000326951"/>
    </source>
</evidence>
<proteinExistence type="inferred from homology"/>
<organism evidence="2 3">
    <name type="scientific">Sporolactobacillus terrae</name>
    <dbReference type="NCBI Taxonomy" id="269673"/>
    <lineage>
        <taxon>Bacteria</taxon>
        <taxon>Bacillati</taxon>
        <taxon>Bacillota</taxon>
        <taxon>Bacilli</taxon>
        <taxon>Bacillales</taxon>
        <taxon>Sporolactobacillaceae</taxon>
        <taxon>Sporolactobacillus</taxon>
    </lineage>
</organism>
<reference evidence="2 3" key="1">
    <citation type="submission" date="2019-09" db="EMBL/GenBank/DDBJ databases">
        <title>Complete genome sequence of Sporolactobacillus terrae 70-3.</title>
        <authorList>
            <person name="Tanaka N."/>
            <person name="Shiwa Y."/>
            <person name="Fujita N."/>
            <person name="Tanasupawat S."/>
        </authorList>
    </citation>
    <scope>NUCLEOTIDE SEQUENCE [LARGE SCALE GENOMIC DNA]</scope>
    <source>
        <strain evidence="2 3">70-3</strain>
    </source>
</reference>
<gene>
    <name evidence="2" type="ORF">St703_12290</name>
</gene>
<dbReference type="AlphaFoldDB" id="A0A5K7WXV7"/>
<evidence type="ECO:0000313" key="2">
    <source>
        <dbReference type="EMBL" id="BBN98524.1"/>
    </source>
</evidence>
<name>A0A5K7WXV7_9BACL</name>
<dbReference type="InterPro" id="IPR009620">
    <property type="entry name" value="UPF0236"/>
</dbReference>
<evidence type="ECO:0000256" key="1">
    <source>
        <dbReference type="ARBA" id="ARBA00006539"/>
    </source>
</evidence>